<feature type="region of interest" description="Disordered" evidence="1">
    <location>
        <begin position="440"/>
        <end position="462"/>
    </location>
</feature>
<dbReference type="SMART" id="SM00028">
    <property type="entry name" value="TPR"/>
    <property type="match status" value="7"/>
</dbReference>
<sequence length="1428" mass="150347">MEAERVVAVLSPDRGQCSGYVVAPRLVLTSAHGVPGAGGAVTVRCLRADVAHAGTVLVRGTPGTEDFALVEIDADRPGRAGWPEVSFRHPVRWGRLDTTAPGTPCETWGFPDSMRTATLLDTAHPSGTVNPGDRYRSDLYVMNVGQPPPPPGHRSERSPWQGLSGAALFCGHLLTGVILGVPAYGQLARLEAVPSYVVLAHPGFQEVWHRHTGGLAQLEPVEYEPLVDRHAPALSEPPARVLVARNQAVRFRGRGREALLDELLAWAHSDDSLSVSLVHGPAGQGKTRLAVELERRLNQGPWLVNWPTTAATGDEVARLAAPARPALVVFDYAETRAAQITAFLDARVKNQRAVPVRVLLLARTAGSWWTALRSASAAGEEPLAAARVTALPPVDDTPEGHREAYAQALTDLAAALDLRRPDGEGTDWAGLAARVAHERGLDRGARGTGTPVTGAGAGSTGTGAAVAGTGATGTGAGTGTGTGAGTGSTGTGAAVAGTGATGTGAGTGTGTGAGTGSTGTGAAVAGTGATGTGAGTGTGSTGTGVAVAGTVLTVQMTALADLYDAATSVGVADRSLDAEDRLLGHERRYLHRSATARHLLPAFSPEALTRTLTAVFLVGARSADGADRVLLRLRGVRDRTEDERDRLRHWAAAVYPPDEPGQEFGSLLPDRLAERFVGECLREEPQLPHTLMDGIDAREAAQLLTVYARSAAHTAFAGELDGHLTEFVREGPTALWGTAADVATQVEEPAPLIAALRGIAAAPHTPVAALAMLADRVPRDSQALTSLGAELMRALLDRDDPVFSRNTGIRGSSLNTLAVRLDAAGRTEEAVAVAREAVDVCRSAMAERTPDQGDTAFLPYDLHHLALALNTLSTAEGRLGDHDAALRASEEAARHCRLLAARGGAEYLPDLARALATLAVDLRAVGRSAEALEMTESAVDVYRQLPDDPDDPDRAHRSGLATALGNLAADLKDAGLPQAALEASGEALGHHRALAEGNPDSHARDLAGSLANHSLLLAHAYRHEEAAAPAVEAVALWRTLVTRHPGRHESGLAAALLQLALRHEDLGTTADALSAATEAVAIRRVQAARHPAAHNADLADALGGLARQLASHGEHDKAREAYDEVIRITRALHRERPENFRVRLAVRLNDLAALAIDTEQYADAVGPLTEAARLLGAPDGSLPEAVVPDHVNVLRNLALCHQELGDTALSVRHAEHAVRAARTLDRTSRGGFPLLLVGALRSLGEFLRRSGRAREAVIATSECLRSAEYLVAAVPSETAYAVELARATEVHALALEDLDSTGAEVLPYARLNSRRHAELTLSHPAFGRPWMIALLRQGRVERRHGLPGAAALTCLGSVRHWPGLDLEDQLREALLDEFVESAAQLPHSPEATALLRDATPVLRGLVRESPPRYLRYHALVQRMLDDRQ</sequence>
<evidence type="ECO:0000313" key="2">
    <source>
        <dbReference type="EMBL" id="WTT17624.1"/>
    </source>
</evidence>
<organism evidence="2">
    <name type="scientific">Streptomyces sp. NBC_00093</name>
    <dbReference type="NCBI Taxonomy" id="2975649"/>
    <lineage>
        <taxon>Bacteria</taxon>
        <taxon>Bacillati</taxon>
        <taxon>Actinomycetota</taxon>
        <taxon>Actinomycetes</taxon>
        <taxon>Kitasatosporales</taxon>
        <taxon>Streptomycetaceae</taxon>
        <taxon>Streptomyces</taxon>
    </lineage>
</organism>
<dbReference type="Pfam" id="PF13374">
    <property type="entry name" value="TPR_10"/>
    <property type="match status" value="1"/>
</dbReference>
<dbReference type="SUPFAM" id="SSF48452">
    <property type="entry name" value="TPR-like"/>
    <property type="match status" value="2"/>
</dbReference>
<dbReference type="EMBL" id="CP108222">
    <property type="protein sequence ID" value="WTT17624.1"/>
    <property type="molecule type" value="Genomic_DNA"/>
</dbReference>
<dbReference type="InterPro" id="IPR019734">
    <property type="entry name" value="TPR_rpt"/>
</dbReference>
<dbReference type="InterPro" id="IPR011990">
    <property type="entry name" value="TPR-like_helical_dom_sf"/>
</dbReference>
<gene>
    <name evidence="2" type="ORF">OHA22_19810</name>
</gene>
<name>A0AAU1ZZQ5_9ACTN</name>
<reference evidence="2" key="1">
    <citation type="submission" date="2022-10" db="EMBL/GenBank/DDBJ databases">
        <title>The complete genomes of actinobacterial strains from the NBC collection.</title>
        <authorList>
            <person name="Joergensen T.S."/>
            <person name="Alvarez Arevalo M."/>
            <person name="Sterndorff E.B."/>
            <person name="Faurdal D."/>
            <person name="Vuksanovic O."/>
            <person name="Mourched A.-S."/>
            <person name="Charusanti P."/>
            <person name="Shaw S."/>
            <person name="Blin K."/>
            <person name="Weber T."/>
        </authorList>
    </citation>
    <scope>NUCLEOTIDE SEQUENCE</scope>
    <source>
        <strain evidence="2">NBC_00093</strain>
    </source>
</reference>
<proteinExistence type="predicted"/>
<dbReference type="PANTHER" id="PTHR19959">
    <property type="entry name" value="KINESIN LIGHT CHAIN"/>
    <property type="match status" value="1"/>
</dbReference>
<dbReference type="InterPro" id="IPR009003">
    <property type="entry name" value="Peptidase_S1_PA"/>
</dbReference>
<accession>A0AAU1ZZQ5</accession>
<protein>
    <submittedName>
        <fullName evidence="2">Tetratricopeptide repeat protein</fullName>
    </submittedName>
</protein>
<dbReference type="PANTHER" id="PTHR19959:SF119">
    <property type="entry name" value="FUNGAL LIPASE-LIKE DOMAIN-CONTAINING PROTEIN"/>
    <property type="match status" value="1"/>
</dbReference>
<dbReference type="Gene3D" id="1.25.40.10">
    <property type="entry name" value="Tetratricopeptide repeat domain"/>
    <property type="match status" value="3"/>
</dbReference>
<evidence type="ECO:0000256" key="1">
    <source>
        <dbReference type="SAM" id="MobiDB-lite"/>
    </source>
</evidence>
<dbReference type="SUPFAM" id="SSF50494">
    <property type="entry name" value="Trypsin-like serine proteases"/>
    <property type="match status" value="1"/>
</dbReference>